<evidence type="ECO:0000313" key="4">
    <source>
        <dbReference type="Proteomes" id="UP000259030"/>
    </source>
</evidence>
<dbReference type="AlphaFoldDB" id="A0A221T1W4"/>
<dbReference type="Pfam" id="PF20530">
    <property type="entry name" value="DUF6745"/>
    <property type="match status" value="1"/>
</dbReference>
<proteinExistence type="predicted"/>
<feature type="region of interest" description="Disordered" evidence="1">
    <location>
        <begin position="1"/>
        <end position="40"/>
    </location>
</feature>
<dbReference type="InterPro" id="IPR032675">
    <property type="entry name" value="LRR_dom_sf"/>
</dbReference>
<gene>
    <name evidence="3" type="ORF">DFI_16905</name>
</gene>
<dbReference type="STRING" id="317577.GCA_000419625_03450"/>
<sequence length="336" mass="36168">MFRVQSGRHLVRSTRQDGPQPSPQRPARPEPASTAGAPAPALTAPAALTPVSPQEARALLRQASPPAALAVSGPLNLSGSAWLRILPDWLRCEALIVDDCPHLTALPADLHAGRVSARRCPELREVTGRLSVREGLNLSGSGVRTIHADLHATRLTLARCRDLINLAGTISVSHLDVRGCAGLRDLPPSLHVTQTLDVADSGLTALPPHIRAGLRWNDVPVEPKVAFTPELLTGHDVLRVRNVQRRRVLLDRIGVEKFLADVGGLILDRDEDAGGQRQLVRVPFDDDEDLVAVVVRCPSTGGTYALRVPPHLRTCRDAVAWTAGLSASEYHPVQEA</sequence>
<evidence type="ECO:0000313" key="3">
    <source>
        <dbReference type="EMBL" id="ASN82869.1"/>
    </source>
</evidence>
<dbReference type="Proteomes" id="UP000259030">
    <property type="component" value="Plasmid pDFI2"/>
</dbReference>
<keyword evidence="3" id="KW-0614">Plasmid</keyword>
<evidence type="ECO:0000256" key="1">
    <source>
        <dbReference type="SAM" id="MobiDB-lite"/>
    </source>
</evidence>
<feature type="domain" description="DUF6745" evidence="2">
    <location>
        <begin position="195"/>
        <end position="335"/>
    </location>
</feature>
<organism evidence="3 4">
    <name type="scientific">Deinococcus ficus</name>
    <dbReference type="NCBI Taxonomy" id="317577"/>
    <lineage>
        <taxon>Bacteria</taxon>
        <taxon>Thermotogati</taxon>
        <taxon>Deinococcota</taxon>
        <taxon>Deinococci</taxon>
        <taxon>Deinococcales</taxon>
        <taxon>Deinococcaceae</taxon>
        <taxon>Deinococcus</taxon>
    </lineage>
</organism>
<dbReference type="EMBL" id="CP021083">
    <property type="protein sequence ID" value="ASN82869.1"/>
    <property type="molecule type" value="Genomic_DNA"/>
</dbReference>
<keyword evidence="4" id="KW-1185">Reference proteome</keyword>
<dbReference type="RefSeq" id="WP_051307556.1">
    <property type="nucleotide sequence ID" value="NZ_CP021083.1"/>
</dbReference>
<dbReference type="Gene3D" id="3.80.10.10">
    <property type="entry name" value="Ribonuclease Inhibitor"/>
    <property type="match status" value="1"/>
</dbReference>
<feature type="compositionally biased region" description="Low complexity" evidence="1">
    <location>
        <begin position="30"/>
        <end position="40"/>
    </location>
</feature>
<protein>
    <recommendedName>
        <fullName evidence="2">DUF6745 domain-containing protein</fullName>
    </recommendedName>
</protein>
<reference evidence="3 4" key="1">
    <citation type="submission" date="2017-05" db="EMBL/GenBank/DDBJ databases">
        <title>The complete genome sequence of Deinococcus ficus isolated from the rhizosphere of the Ficus religiosa L. in Taiwan.</title>
        <authorList>
            <person name="Wu K.-M."/>
            <person name="Liao T.-L."/>
            <person name="Liu Y.-M."/>
            <person name="Young C.-C."/>
            <person name="Tsai S.-F."/>
        </authorList>
    </citation>
    <scope>NUCLEOTIDE SEQUENCE [LARGE SCALE GENOMIC DNA]</scope>
    <source>
        <strain evidence="3 4">CC-FR2-10</strain>
        <plasmid evidence="4">pdfi2</plasmid>
    </source>
</reference>
<accession>A0A221T1W4</accession>
<dbReference type="InterPro" id="IPR046633">
    <property type="entry name" value="DUF6745"/>
</dbReference>
<dbReference type="KEGG" id="dfc:DFI_16905"/>
<name>A0A221T1W4_9DEIO</name>
<geneLocation type="plasmid" evidence="4">
    <name>pdfi2</name>
</geneLocation>
<evidence type="ECO:0000259" key="2">
    <source>
        <dbReference type="Pfam" id="PF20530"/>
    </source>
</evidence>